<dbReference type="InterPro" id="IPR003542">
    <property type="entry name" value="Enbac_synth_compD-like"/>
</dbReference>
<keyword evidence="19" id="KW-1185">Reference proteome</keyword>
<feature type="binding site" evidence="12">
    <location>
        <position position="54"/>
    </location>
    <ligand>
        <name>CoA</name>
        <dbReference type="ChEBI" id="CHEBI:57287"/>
    </ligand>
</feature>
<evidence type="ECO:0000313" key="18">
    <source>
        <dbReference type="Proteomes" id="UP000257712"/>
    </source>
</evidence>
<feature type="binding site" evidence="12">
    <location>
        <begin position="89"/>
        <end position="90"/>
    </location>
    <ligand>
        <name>CoA</name>
        <dbReference type="ChEBI" id="CHEBI:57287"/>
    </ligand>
</feature>
<feature type="domain" description="4'-phosphopantetheinyl transferase N-terminal" evidence="15">
    <location>
        <begin position="44"/>
        <end position="100"/>
    </location>
</feature>
<protein>
    <recommendedName>
        <fullName evidence="5">Enterobactin synthase component D</fullName>
    </recommendedName>
    <alternativeName>
        <fullName evidence="8">4'-phosphopantetheinyl transferase EntD</fullName>
    </alternativeName>
    <alternativeName>
        <fullName evidence="9">Enterochelin synthase D</fullName>
    </alternativeName>
</protein>
<dbReference type="InterPro" id="IPR037143">
    <property type="entry name" value="4-PPantetheinyl_Trfase_dom_sf"/>
</dbReference>
<dbReference type="AlphaFoldDB" id="A0A223UEV2"/>
<evidence type="ECO:0000256" key="8">
    <source>
        <dbReference type="ARBA" id="ARBA00029894"/>
    </source>
</evidence>
<feature type="domain" description="4'-phosphopantetheinyl transferase" evidence="14">
    <location>
        <begin position="103"/>
        <end position="211"/>
    </location>
</feature>
<dbReference type="GO" id="GO:0000287">
    <property type="term" value="F:magnesium ion binding"/>
    <property type="evidence" value="ECO:0007669"/>
    <property type="project" value="InterPro"/>
</dbReference>
<dbReference type="KEGG" id="kqv:B8P98_20685"/>
<dbReference type="GO" id="GO:0005886">
    <property type="term" value="C:plasma membrane"/>
    <property type="evidence" value="ECO:0007669"/>
    <property type="project" value="TreeGrafter"/>
</dbReference>
<keyword evidence="13" id="KW-0460">Magnesium</keyword>
<comment type="catalytic activity">
    <reaction evidence="11">
        <text>apo-[peptidyl-carrier protein] + CoA = holo-[peptidyl-carrier protein] + adenosine 3',5'-bisphosphate + H(+)</text>
        <dbReference type="Rhea" id="RHEA:46228"/>
        <dbReference type="Rhea" id="RHEA-COMP:11479"/>
        <dbReference type="Rhea" id="RHEA-COMP:11480"/>
        <dbReference type="ChEBI" id="CHEBI:15378"/>
        <dbReference type="ChEBI" id="CHEBI:29999"/>
        <dbReference type="ChEBI" id="CHEBI:57287"/>
        <dbReference type="ChEBI" id="CHEBI:58343"/>
        <dbReference type="ChEBI" id="CHEBI:64479"/>
    </reaction>
</comment>
<gene>
    <name evidence="16" type="primary">entD</name>
    <name evidence="17" type="ORF">SAMEA3538468_01076</name>
    <name evidence="16" type="ORF">SAMEA3538780_01960</name>
</gene>
<dbReference type="UniPathway" id="UPA00017"/>
<dbReference type="GO" id="GO:0009366">
    <property type="term" value="C:enterobactin synthetase complex"/>
    <property type="evidence" value="ECO:0007669"/>
    <property type="project" value="InterPro"/>
</dbReference>
<dbReference type="RefSeq" id="WP_087806258.1">
    <property type="nucleotide sequence ID" value="NZ_CP022823.1"/>
</dbReference>
<dbReference type="Gene3D" id="3.90.470.20">
    <property type="entry name" value="4'-phosphopantetheinyl transferase domain"/>
    <property type="match status" value="1"/>
</dbReference>
<evidence type="ECO:0000256" key="1">
    <source>
        <dbReference type="ARBA" id="ARBA00003937"/>
    </source>
</evidence>
<evidence type="ECO:0000256" key="13">
    <source>
        <dbReference type="PIRSR" id="PIRSR603542-2"/>
    </source>
</evidence>
<evidence type="ECO:0000313" key="17">
    <source>
        <dbReference type="EMBL" id="VVJ51502.1"/>
    </source>
</evidence>
<comment type="similarity">
    <text evidence="3">Belongs to the P-Pant transferase superfamily. EntD family.</text>
</comment>
<keyword evidence="7" id="KW-0259">Enterobactin biosynthesis</keyword>
<evidence type="ECO:0000259" key="14">
    <source>
        <dbReference type="Pfam" id="PF01648"/>
    </source>
</evidence>
<dbReference type="PANTHER" id="PTHR38096">
    <property type="entry name" value="ENTEROBACTIN SYNTHASE COMPONENT D"/>
    <property type="match status" value="1"/>
</dbReference>
<feature type="binding site" evidence="13">
    <location>
        <position position="109"/>
    </location>
    <ligand>
        <name>Mg(2+)</name>
        <dbReference type="ChEBI" id="CHEBI:18420"/>
    </ligand>
</feature>
<evidence type="ECO:0000256" key="3">
    <source>
        <dbReference type="ARBA" id="ARBA00008342"/>
    </source>
</evidence>
<evidence type="ECO:0000313" key="16">
    <source>
        <dbReference type="EMBL" id="SXD92933.1"/>
    </source>
</evidence>
<keyword evidence="6" id="KW-0808">Transferase</keyword>
<keyword evidence="13" id="KW-0479">Metal-binding</keyword>
<dbReference type="Proteomes" id="UP000259400">
    <property type="component" value="Unassembled WGS sequence"/>
</dbReference>
<reference evidence="16 18" key="1">
    <citation type="submission" date="2018-08" db="EMBL/GenBank/DDBJ databases">
        <authorList>
            <consortium name="Pathogen Informatics"/>
        </authorList>
    </citation>
    <scope>NUCLEOTIDE SEQUENCE [LARGE SCALE GENOMIC DNA]</scope>
    <source>
        <strain evidence="17 19">EuSCAPE_IL010</strain>
        <strain evidence="16 18">EuSCAPE_IT371</strain>
    </source>
</reference>
<feature type="binding site" evidence="12">
    <location>
        <position position="156"/>
    </location>
    <ligand>
        <name>CoA</name>
        <dbReference type="ChEBI" id="CHEBI:57287"/>
    </ligand>
</feature>
<evidence type="ECO:0000256" key="2">
    <source>
        <dbReference type="ARBA" id="ARBA00004993"/>
    </source>
</evidence>
<evidence type="ECO:0000256" key="11">
    <source>
        <dbReference type="ARBA" id="ARBA00049191"/>
    </source>
</evidence>
<evidence type="ECO:0000259" key="15">
    <source>
        <dbReference type="Pfam" id="PF17837"/>
    </source>
</evidence>
<proteinExistence type="inferred from homology"/>
<dbReference type="GO" id="GO:0008897">
    <property type="term" value="F:holo-[acyl-carrier-protein] synthase activity"/>
    <property type="evidence" value="ECO:0007669"/>
    <property type="project" value="InterPro"/>
</dbReference>
<dbReference type="InterPro" id="IPR008278">
    <property type="entry name" value="4-PPantetheinyl_Trfase_dom"/>
</dbReference>
<feature type="binding site" evidence="12">
    <location>
        <position position="46"/>
    </location>
    <ligand>
        <name>CoA</name>
        <dbReference type="ChEBI" id="CHEBI:57287"/>
    </ligand>
</feature>
<dbReference type="InterPro" id="IPR041354">
    <property type="entry name" value="4PPT_N"/>
</dbReference>
<comment type="subunit">
    <text evidence="4">EntB, EntD, EntE, and EntF form a multienzyme complex called enterobactin synthase.</text>
</comment>
<feature type="binding site" evidence="13">
    <location>
        <position position="107"/>
    </location>
    <ligand>
        <name>Mg(2+)</name>
        <dbReference type="ChEBI" id="CHEBI:18420"/>
    </ligand>
</feature>
<dbReference type="SUPFAM" id="SSF56214">
    <property type="entry name" value="4'-phosphopantetheinyl transferase"/>
    <property type="match status" value="1"/>
</dbReference>
<comment type="caution">
    <text evidence="16">The sequence shown here is derived from an EMBL/GenBank/DDBJ whole genome shotgun (WGS) entry which is preliminary data.</text>
</comment>
<comment type="function">
    <text evidence="1">Involved in the biosynthesis of the siderophore enterobactin (enterochelin), which is a macrocyclic trimeric lactone of N-(2,3-dihydroxybenzoyl)-serine. The serine trilactone serves as a scaffolding for the three catechol functionalities that provide hexadentate coordination for the tightly ligated iron(2+) atoms. Plays an essential role in the assembly of the enterobactin by catalyzing the transfer of the 4'-phosphopantetheine (Ppant) moiety from coenzyme A to the apo-domains of both EntB (ArCP domain) and EntF (PCP domain) to yield their holo-forms which make them competent for the activation of 2,3-dihydroxybenzoate (DHB) and L-serine, respectively.</text>
</comment>
<evidence type="ECO:0000256" key="12">
    <source>
        <dbReference type="PIRSR" id="PIRSR603542-1"/>
    </source>
</evidence>
<dbReference type="PANTHER" id="PTHR38096:SF1">
    <property type="entry name" value="ENTEROBACTIN SYNTHASE COMPONENT D"/>
    <property type="match status" value="1"/>
</dbReference>
<evidence type="ECO:0000256" key="7">
    <source>
        <dbReference type="ARBA" id="ARBA00023191"/>
    </source>
</evidence>
<dbReference type="GO" id="GO:0009239">
    <property type="term" value="P:enterobactin biosynthetic process"/>
    <property type="evidence" value="ECO:0007669"/>
    <property type="project" value="UniProtKB-UniPathway"/>
</dbReference>
<name>A0A223UEV2_9ENTR</name>
<dbReference type="EMBL" id="UJYZ02000003">
    <property type="protein sequence ID" value="VVJ51502.1"/>
    <property type="molecule type" value="Genomic_DNA"/>
</dbReference>
<comment type="cofactor">
    <cofactor evidence="13">
        <name>Mg(2+)</name>
        <dbReference type="ChEBI" id="CHEBI:18420"/>
    </cofactor>
</comment>
<dbReference type="NCBIfam" id="NF007604">
    <property type="entry name" value="PRK10251.1"/>
    <property type="match status" value="1"/>
</dbReference>
<dbReference type="PRINTS" id="PR01399">
    <property type="entry name" value="ENTSNTHTASED"/>
</dbReference>
<feature type="binding site" evidence="13">
    <location>
        <position position="108"/>
    </location>
    <ligand>
        <name>Mg(2+)</name>
        <dbReference type="ChEBI" id="CHEBI:18420"/>
    </ligand>
</feature>
<dbReference type="Pfam" id="PF17837">
    <property type="entry name" value="4PPT_N"/>
    <property type="match status" value="1"/>
</dbReference>
<feature type="binding site" evidence="12">
    <location>
        <position position="107"/>
    </location>
    <ligand>
        <name>CoA</name>
        <dbReference type="ChEBI" id="CHEBI:57287"/>
    </ligand>
</feature>
<dbReference type="Proteomes" id="UP000257712">
    <property type="component" value="Unassembled WGS sequence"/>
</dbReference>
<organism evidence="16 18">
    <name type="scientific">Klebsiella quasivariicola</name>
    <dbReference type="NCBI Taxonomy" id="2026240"/>
    <lineage>
        <taxon>Bacteria</taxon>
        <taxon>Pseudomonadati</taxon>
        <taxon>Pseudomonadota</taxon>
        <taxon>Gammaproteobacteria</taxon>
        <taxon>Enterobacterales</taxon>
        <taxon>Enterobacteriaceae</taxon>
        <taxon>Klebsiella/Raoultella group</taxon>
        <taxon>Klebsiella</taxon>
        <taxon>Klebsiella pneumoniae complex</taxon>
    </lineage>
</organism>
<comment type="catalytic activity">
    <reaction evidence="10">
        <text>apo-[aryl-carrier protein] + CoA = holo-[aryl-carrier protein] + adenosine 3',5'-bisphosphate + H(+)</text>
        <dbReference type="Rhea" id="RHEA:48404"/>
        <dbReference type="Rhea" id="RHEA-COMP:15903"/>
        <dbReference type="Rhea" id="RHEA-COMP:17557"/>
        <dbReference type="ChEBI" id="CHEBI:15378"/>
        <dbReference type="ChEBI" id="CHEBI:29999"/>
        <dbReference type="ChEBI" id="CHEBI:57287"/>
        <dbReference type="ChEBI" id="CHEBI:58343"/>
        <dbReference type="ChEBI" id="CHEBI:64479"/>
    </reaction>
</comment>
<accession>A0A223UEV2</accession>
<evidence type="ECO:0000313" key="19">
    <source>
        <dbReference type="Proteomes" id="UP000259400"/>
    </source>
</evidence>
<dbReference type="Pfam" id="PF01648">
    <property type="entry name" value="ACPS"/>
    <property type="match status" value="1"/>
</dbReference>
<evidence type="ECO:0000256" key="10">
    <source>
        <dbReference type="ARBA" id="ARBA00049176"/>
    </source>
</evidence>
<feature type="binding site" evidence="12">
    <location>
        <position position="152"/>
    </location>
    <ligand>
        <name>CoA</name>
        <dbReference type="ChEBI" id="CHEBI:57287"/>
    </ligand>
</feature>
<evidence type="ECO:0000256" key="4">
    <source>
        <dbReference type="ARBA" id="ARBA00011503"/>
    </source>
</evidence>
<evidence type="ECO:0000256" key="9">
    <source>
        <dbReference type="ARBA" id="ARBA00031996"/>
    </source>
</evidence>
<dbReference type="EMBL" id="UJZG01000004">
    <property type="protein sequence ID" value="SXD92933.1"/>
    <property type="molecule type" value="Genomic_DNA"/>
</dbReference>
<comment type="pathway">
    <text evidence="2">Siderophore biosynthesis; enterobactin biosynthesis.</text>
</comment>
<sequence length="219" mass="24335">MRHHHTALPLAGYTIQQIDFDPATFQPEDLFWLPYHASLTGWGRKRQAEHLAGRIAAAYALREVGEKRLPAIGDRRQPLWPTPWFGSISHCGQRALAVVADRPVGVDIERRFTPQLAAELESSIISPAEKTALLRSGLPFPLALTLAFSAKESGFKAWSSHALALPGFHSARIVALTAQQVHLRFTARFSVQLADFTLQINHLIKDDFVITCTCPPREA</sequence>
<evidence type="ECO:0000256" key="5">
    <source>
        <dbReference type="ARBA" id="ARBA00019087"/>
    </source>
</evidence>
<evidence type="ECO:0000256" key="6">
    <source>
        <dbReference type="ARBA" id="ARBA00022679"/>
    </source>
</evidence>